<evidence type="ECO:0000313" key="11">
    <source>
        <dbReference type="Proteomes" id="UP000242638"/>
    </source>
</evidence>
<dbReference type="GO" id="GO:0005856">
    <property type="term" value="C:cytoskeleton"/>
    <property type="evidence" value="ECO:0007669"/>
    <property type="project" value="UniProtKB-SubCell"/>
</dbReference>
<keyword evidence="11" id="KW-1185">Reference proteome</keyword>
<keyword evidence="4" id="KW-0597">Phosphoprotein</keyword>
<feature type="compositionally biased region" description="Basic and acidic residues" evidence="8">
    <location>
        <begin position="389"/>
        <end position="401"/>
    </location>
</feature>
<comment type="subunit">
    <text evidence="7">Binds actin and the Arp2/3 complex.</text>
</comment>
<comment type="similarity">
    <text evidence="2 7">Belongs to the SCAR/WAVE family.</text>
</comment>
<protein>
    <recommendedName>
        <fullName evidence="7">Wiskott-Aldrich syndrome protein family member</fullName>
        <shortName evidence="7">WASP family protein member</shortName>
    </recommendedName>
</protein>
<dbReference type="PANTHER" id="PTHR12902">
    <property type="entry name" value="WASP-1"/>
    <property type="match status" value="1"/>
</dbReference>
<evidence type="ECO:0000256" key="2">
    <source>
        <dbReference type="ARBA" id="ARBA00006993"/>
    </source>
</evidence>
<dbReference type="InterPro" id="IPR028288">
    <property type="entry name" value="SCAR/WAVE_fam"/>
</dbReference>
<dbReference type="Pfam" id="PF02205">
    <property type="entry name" value="WH2"/>
    <property type="match status" value="1"/>
</dbReference>
<name>A0A3P9Q8F4_POERE</name>
<evidence type="ECO:0000256" key="3">
    <source>
        <dbReference type="ARBA" id="ARBA00022490"/>
    </source>
</evidence>
<evidence type="ECO:0000256" key="4">
    <source>
        <dbReference type="ARBA" id="ARBA00022553"/>
    </source>
</evidence>
<feature type="region of interest" description="Disordered" evidence="8">
    <location>
        <begin position="215"/>
        <end position="247"/>
    </location>
</feature>
<dbReference type="Ensembl" id="ENSPRET00000030628.1">
    <property type="protein sequence ID" value="ENSPREP00000030284.1"/>
    <property type="gene ID" value="ENSPREG00000020511.1"/>
</dbReference>
<organism evidence="10 11">
    <name type="scientific">Poecilia reticulata</name>
    <name type="common">Guppy</name>
    <name type="synonym">Acanthophacelus reticulatus</name>
    <dbReference type="NCBI Taxonomy" id="8081"/>
    <lineage>
        <taxon>Eukaryota</taxon>
        <taxon>Metazoa</taxon>
        <taxon>Chordata</taxon>
        <taxon>Craniata</taxon>
        <taxon>Vertebrata</taxon>
        <taxon>Euteleostomi</taxon>
        <taxon>Actinopterygii</taxon>
        <taxon>Neopterygii</taxon>
        <taxon>Teleostei</taxon>
        <taxon>Neoteleostei</taxon>
        <taxon>Acanthomorphata</taxon>
        <taxon>Ovalentaria</taxon>
        <taxon>Atherinomorphae</taxon>
        <taxon>Cyprinodontiformes</taxon>
        <taxon>Poeciliidae</taxon>
        <taxon>Poeciliinae</taxon>
        <taxon>Poecilia</taxon>
    </lineage>
</organism>
<feature type="compositionally biased region" description="Pro residues" evidence="8">
    <location>
        <begin position="354"/>
        <end position="386"/>
    </location>
</feature>
<dbReference type="Gene3D" id="1.20.5.340">
    <property type="match status" value="1"/>
</dbReference>
<comment type="function">
    <text evidence="7">Downstream effector molecule involved in the transmission of signals from tyrosine kinase receptors and small GTPases to the actin cytoskeleton. Promotes formation of actin filaments. Part of the WAVE complex that regulates lamellipodia formation. The WAVE complex regulates actin filament reorganization via its interaction with the Arp2/3 complex.</text>
</comment>
<dbReference type="GO" id="GO:0031209">
    <property type="term" value="C:SCAR complex"/>
    <property type="evidence" value="ECO:0007669"/>
    <property type="project" value="TreeGrafter"/>
</dbReference>
<dbReference type="GO" id="GO:0034237">
    <property type="term" value="F:protein kinase A regulatory subunit binding"/>
    <property type="evidence" value="ECO:0007669"/>
    <property type="project" value="TreeGrafter"/>
</dbReference>
<dbReference type="GeneTree" id="ENSGT00950000182962"/>
<dbReference type="RefSeq" id="XP_008425229.1">
    <property type="nucleotide sequence ID" value="XM_008427007.2"/>
</dbReference>
<dbReference type="Bgee" id="ENSPREG00000020511">
    <property type="expression patterns" value="Expressed in head"/>
</dbReference>
<reference evidence="10" key="2">
    <citation type="submission" date="2025-08" db="UniProtKB">
        <authorList>
            <consortium name="Ensembl"/>
        </authorList>
    </citation>
    <scope>IDENTIFICATION</scope>
    <source>
        <strain evidence="10">Guanapo</strain>
    </source>
</reference>
<dbReference type="GeneID" id="103475416"/>
<dbReference type="STRING" id="8081.ENSPREP00000030284"/>
<dbReference type="PROSITE" id="PS51082">
    <property type="entry name" value="WH2"/>
    <property type="match status" value="1"/>
</dbReference>
<dbReference type="PANTHER" id="PTHR12902:SF7">
    <property type="entry name" value="ACTIN-BINDING PROTEIN WASF3"/>
    <property type="match status" value="1"/>
</dbReference>
<dbReference type="GO" id="GO:2000601">
    <property type="term" value="P:positive regulation of Arp2/3 complex-mediated actin nucleation"/>
    <property type="evidence" value="ECO:0007669"/>
    <property type="project" value="TreeGrafter"/>
</dbReference>
<dbReference type="OrthoDB" id="1060785at2759"/>
<dbReference type="Proteomes" id="UP000242638">
    <property type="component" value="Unassembled WGS sequence"/>
</dbReference>
<dbReference type="InterPro" id="IPR003124">
    <property type="entry name" value="WH2_dom"/>
</dbReference>
<dbReference type="CDD" id="cd22073">
    <property type="entry name" value="WH2_WAVE-3"/>
    <property type="match status" value="1"/>
</dbReference>
<sequence>MPLIKRNIEPRHLCQGAVPDGIGNELECVTNNSLSAIIRQLSCLSKHAENVFGELFNEANTFYSRANSLQDRIDRLAVKVTRLDSSVEEVSLQDINMRKAYRGTAVQDQEVLSKGSTPSSLAEMYEGCNRPPPLGALTAYREDSTDAMKFYSDPSYFFDLWKEKMLQDTDDKRKERRRQREQKRSMESSTLQREVKKVRKAQNRRQEWNIMAFDKELRPDHRHPKTLRRGASSEGSLSPDGRPDLLDYPIPPVPAHAVCNYARSHDYIPGNAHPSPPVEHEYHSIDVNYKRATYAAAEPRVADRLNGSARLAADCNSVPPPPPPQGPPIPSAQTAFGFPPPPLNNGAVHVGPGYPLPPVPPPGPHMAPPPPGPPPPPLPPAAAPSHPPRRNEAKPVKDARSDLLSAIRMGIQLKKVQEQQEQQNKREPVGNDVATILSRRIAVEYSDSEDDSEFEENDWSD</sequence>
<evidence type="ECO:0000313" key="10">
    <source>
        <dbReference type="Ensembl" id="ENSPREP00000030284.1"/>
    </source>
</evidence>
<evidence type="ECO:0000256" key="7">
    <source>
        <dbReference type="RuleBase" id="RU367034"/>
    </source>
</evidence>
<dbReference type="GO" id="GO:0003779">
    <property type="term" value="F:actin binding"/>
    <property type="evidence" value="ECO:0007669"/>
    <property type="project" value="UniProtKB-UniRule"/>
</dbReference>
<reference evidence="10" key="3">
    <citation type="submission" date="2025-09" db="UniProtKB">
        <authorList>
            <consortium name="Ensembl"/>
        </authorList>
    </citation>
    <scope>IDENTIFICATION</scope>
    <source>
        <strain evidence="10">Guanapo</strain>
    </source>
</reference>
<evidence type="ECO:0000256" key="6">
    <source>
        <dbReference type="ARBA" id="ARBA00023212"/>
    </source>
</evidence>
<accession>A0A3P9Q8F4</accession>
<reference evidence="11" key="1">
    <citation type="submission" date="2013-11" db="EMBL/GenBank/DDBJ databases">
        <title>The genomic landscape of the Guanapo guppy.</title>
        <authorList>
            <person name="Kuenstner A."/>
            <person name="Dreyer C."/>
        </authorList>
    </citation>
    <scope>NUCLEOTIDE SEQUENCE</scope>
    <source>
        <strain evidence="11">Guanapo</strain>
    </source>
</reference>
<dbReference type="FunFam" id="1.20.5.340:FF:000012">
    <property type="entry name" value="Wiskott-Aldrich syndrome protein family member 1"/>
    <property type="match status" value="1"/>
</dbReference>
<dbReference type="OMA" id="HLCQGAV"/>
<feature type="region of interest" description="Disordered" evidence="8">
    <location>
        <begin position="312"/>
        <end position="401"/>
    </location>
</feature>
<keyword evidence="5 7" id="KW-0009">Actin-binding</keyword>
<proteinExistence type="inferred from homology"/>
<feature type="compositionally biased region" description="Pro residues" evidence="8">
    <location>
        <begin position="318"/>
        <end position="330"/>
    </location>
</feature>
<dbReference type="SMART" id="SM00246">
    <property type="entry name" value="WH2"/>
    <property type="match status" value="1"/>
</dbReference>
<feature type="domain" description="WH2" evidence="9">
    <location>
        <begin position="399"/>
        <end position="416"/>
    </location>
</feature>
<evidence type="ECO:0000259" key="9">
    <source>
        <dbReference type="PROSITE" id="PS51082"/>
    </source>
</evidence>
<dbReference type="GO" id="GO:0071933">
    <property type="term" value="F:Arp2/3 complex binding"/>
    <property type="evidence" value="ECO:0007669"/>
    <property type="project" value="TreeGrafter"/>
</dbReference>
<comment type="subcellular location">
    <subcellularLocation>
        <location evidence="1 7">Cytoplasm</location>
        <location evidence="1 7">Cytoskeleton</location>
    </subcellularLocation>
</comment>
<dbReference type="GO" id="GO:0030036">
    <property type="term" value="P:actin cytoskeleton organization"/>
    <property type="evidence" value="ECO:0007669"/>
    <property type="project" value="UniProtKB-UniRule"/>
</dbReference>
<evidence type="ECO:0000256" key="1">
    <source>
        <dbReference type="ARBA" id="ARBA00004245"/>
    </source>
</evidence>
<evidence type="ECO:0000256" key="5">
    <source>
        <dbReference type="ARBA" id="ARBA00023203"/>
    </source>
</evidence>
<dbReference type="AlphaFoldDB" id="A0A3P9Q8F4"/>
<keyword evidence="3 7" id="KW-0963">Cytoplasm</keyword>
<dbReference type="KEGG" id="pret:103475416"/>
<feature type="region of interest" description="Disordered" evidence="8">
    <location>
        <begin position="168"/>
        <end position="202"/>
    </location>
</feature>
<evidence type="ECO:0000256" key="8">
    <source>
        <dbReference type="SAM" id="MobiDB-lite"/>
    </source>
</evidence>
<dbReference type="Gene3D" id="6.10.280.150">
    <property type="match status" value="2"/>
</dbReference>
<keyword evidence="6 7" id="KW-0206">Cytoskeleton</keyword>